<accession>A0AAN7BK36</accession>
<comment type="caution">
    <text evidence="1">The sequence shown here is derived from an EMBL/GenBank/DDBJ whole genome shotgun (WGS) entry which is preliminary data.</text>
</comment>
<sequence>LGVTFSEVNRNEPANFCIEYLGRKADPAYYDVYASAFFSNDGLPERLTLYMYAVAFNTKEACIRGGAGLLAHEIGHILGLRHNTADTRENRWSVHLGKRDTGGIMETNIKTSQVRDFYKSSKKVMGGRPVRIFEPQEHVYEVD</sequence>
<keyword evidence="2" id="KW-1185">Reference proteome</keyword>
<feature type="non-terminal residue" evidence="1">
    <location>
        <position position="1"/>
    </location>
</feature>
<dbReference type="SUPFAM" id="SSF55486">
    <property type="entry name" value="Metalloproteases ('zincins'), catalytic domain"/>
    <property type="match status" value="1"/>
</dbReference>
<organism evidence="1 2">
    <name type="scientific">Podospora fimiseda</name>
    <dbReference type="NCBI Taxonomy" id="252190"/>
    <lineage>
        <taxon>Eukaryota</taxon>
        <taxon>Fungi</taxon>
        <taxon>Dikarya</taxon>
        <taxon>Ascomycota</taxon>
        <taxon>Pezizomycotina</taxon>
        <taxon>Sordariomycetes</taxon>
        <taxon>Sordariomycetidae</taxon>
        <taxon>Sordariales</taxon>
        <taxon>Podosporaceae</taxon>
        <taxon>Podospora</taxon>
    </lineage>
</organism>
<dbReference type="EMBL" id="MU865387">
    <property type="protein sequence ID" value="KAK4224663.1"/>
    <property type="molecule type" value="Genomic_DNA"/>
</dbReference>
<gene>
    <name evidence="1" type="ORF">QBC38DRAFT_370605</name>
</gene>
<evidence type="ECO:0000313" key="2">
    <source>
        <dbReference type="Proteomes" id="UP001301958"/>
    </source>
</evidence>
<dbReference type="GO" id="GO:0008237">
    <property type="term" value="F:metallopeptidase activity"/>
    <property type="evidence" value="ECO:0007669"/>
    <property type="project" value="InterPro"/>
</dbReference>
<dbReference type="AlphaFoldDB" id="A0AAN7BK36"/>
<proteinExistence type="predicted"/>
<dbReference type="Gene3D" id="3.40.390.10">
    <property type="entry name" value="Collagenase (Catalytic Domain)"/>
    <property type="match status" value="1"/>
</dbReference>
<name>A0AAN7BK36_9PEZI</name>
<reference evidence="1" key="2">
    <citation type="submission" date="2023-05" db="EMBL/GenBank/DDBJ databases">
        <authorList>
            <consortium name="Lawrence Berkeley National Laboratory"/>
            <person name="Steindorff A."/>
            <person name="Hensen N."/>
            <person name="Bonometti L."/>
            <person name="Westerberg I."/>
            <person name="Brannstrom I.O."/>
            <person name="Guillou S."/>
            <person name="Cros-Aarteil S."/>
            <person name="Calhoun S."/>
            <person name="Haridas S."/>
            <person name="Kuo A."/>
            <person name="Mondo S."/>
            <person name="Pangilinan J."/>
            <person name="Riley R."/>
            <person name="Labutti K."/>
            <person name="Andreopoulos B."/>
            <person name="Lipzen A."/>
            <person name="Chen C."/>
            <person name="Yanf M."/>
            <person name="Daum C."/>
            <person name="Ng V."/>
            <person name="Clum A."/>
            <person name="Ohm R."/>
            <person name="Martin F."/>
            <person name="Silar P."/>
            <person name="Natvig D."/>
            <person name="Lalanne C."/>
            <person name="Gautier V."/>
            <person name="Ament-Velasquez S.L."/>
            <person name="Kruys A."/>
            <person name="Hutchinson M.I."/>
            <person name="Powell A.J."/>
            <person name="Barry K."/>
            <person name="Miller A.N."/>
            <person name="Grigoriev I.V."/>
            <person name="Debuchy R."/>
            <person name="Gladieux P."/>
            <person name="Thoren M.H."/>
            <person name="Johannesson H."/>
        </authorList>
    </citation>
    <scope>NUCLEOTIDE SEQUENCE</scope>
    <source>
        <strain evidence="1">CBS 990.96</strain>
    </source>
</reference>
<dbReference type="InterPro" id="IPR024079">
    <property type="entry name" value="MetalloPept_cat_dom_sf"/>
</dbReference>
<reference evidence="1" key="1">
    <citation type="journal article" date="2023" name="Mol. Phylogenet. Evol.">
        <title>Genome-scale phylogeny and comparative genomics of the fungal order Sordariales.</title>
        <authorList>
            <person name="Hensen N."/>
            <person name="Bonometti L."/>
            <person name="Westerberg I."/>
            <person name="Brannstrom I.O."/>
            <person name="Guillou S."/>
            <person name="Cros-Aarteil S."/>
            <person name="Calhoun S."/>
            <person name="Haridas S."/>
            <person name="Kuo A."/>
            <person name="Mondo S."/>
            <person name="Pangilinan J."/>
            <person name="Riley R."/>
            <person name="LaButti K."/>
            <person name="Andreopoulos B."/>
            <person name="Lipzen A."/>
            <person name="Chen C."/>
            <person name="Yan M."/>
            <person name="Daum C."/>
            <person name="Ng V."/>
            <person name="Clum A."/>
            <person name="Steindorff A."/>
            <person name="Ohm R.A."/>
            <person name="Martin F."/>
            <person name="Silar P."/>
            <person name="Natvig D.O."/>
            <person name="Lalanne C."/>
            <person name="Gautier V."/>
            <person name="Ament-Velasquez S.L."/>
            <person name="Kruys A."/>
            <person name="Hutchinson M.I."/>
            <person name="Powell A.J."/>
            <person name="Barry K."/>
            <person name="Miller A.N."/>
            <person name="Grigoriev I.V."/>
            <person name="Debuchy R."/>
            <person name="Gladieux P."/>
            <person name="Hiltunen Thoren M."/>
            <person name="Johannesson H."/>
        </authorList>
    </citation>
    <scope>NUCLEOTIDE SEQUENCE</scope>
    <source>
        <strain evidence="1">CBS 990.96</strain>
    </source>
</reference>
<evidence type="ECO:0000313" key="1">
    <source>
        <dbReference type="EMBL" id="KAK4224663.1"/>
    </source>
</evidence>
<protein>
    <submittedName>
        <fullName evidence="1">Uncharacterized protein</fullName>
    </submittedName>
</protein>
<dbReference type="Proteomes" id="UP001301958">
    <property type="component" value="Unassembled WGS sequence"/>
</dbReference>